<gene>
    <name evidence="3" type="ORF">LJD61_16535</name>
</gene>
<keyword evidence="4" id="KW-1185">Reference proteome</keyword>
<dbReference type="RefSeq" id="WP_255228654.1">
    <property type="nucleotide sequence ID" value="NZ_JAJEKE010000018.1"/>
</dbReference>
<keyword evidence="1" id="KW-1133">Transmembrane helix</keyword>
<evidence type="ECO:0000313" key="3">
    <source>
        <dbReference type="EMBL" id="MCQ1531135.1"/>
    </source>
</evidence>
<dbReference type="Gene3D" id="3.40.50.1820">
    <property type="entry name" value="alpha/beta hydrolase"/>
    <property type="match status" value="1"/>
</dbReference>
<accession>A0ABT1NIN0</accession>
<feature type="transmembrane region" description="Helical" evidence="1">
    <location>
        <begin position="193"/>
        <end position="211"/>
    </location>
</feature>
<sequence length="307" mass="35507">MLKILLIFISVGLMSYLLYHCHHAYILAYELSHPKRRDDKIDSYLSLVIKKFDFKTDDGITLKGIEIAPKMAPKGTILTCHYLGGSKEMIVPFIDPLLKAGYRVLSFDFRNHGESETAKNIKFSLKDDFFCFYKHIKQLGYEGPFGIIGFSMGSTSAIFGLDRFQDIKAAIIDSGPLIMVQDYFKYVLKDQKIQNSICRIFFLLIFLYYAGFRRMSRMTILVLNKMKEKKVLFIHGERDNIIPLSDAKFALASMPEGNGELWSIPGSRHLTNRFLKKEEYEKRIVDFFDFHLSERSYIDDESSTNIS</sequence>
<keyword evidence="3" id="KW-0378">Hydrolase</keyword>
<evidence type="ECO:0000259" key="2">
    <source>
        <dbReference type="Pfam" id="PF00561"/>
    </source>
</evidence>
<feature type="domain" description="AB hydrolase-1" evidence="2">
    <location>
        <begin position="76"/>
        <end position="175"/>
    </location>
</feature>
<name>A0ABT1NIN0_9FIRM</name>
<protein>
    <submittedName>
        <fullName evidence="3">Alpha/beta hydrolase</fullName>
    </submittedName>
</protein>
<evidence type="ECO:0000313" key="4">
    <source>
        <dbReference type="Proteomes" id="UP001651880"/>
    </source>
</evidence>
<keyword evidence="1" id="KW-0472">Membrane</keyword>
<reference evidence="3 4" key="1">
    <citation type="submission" date="2021-10" db="EMBL/GenBank/DDBJ databases">
        <title>Lutispora strain m25 sp. nov., a thermophilic, non-spore-forming bacterium isolated from a lab-scale methanogenic bioreactor digesting anaerobic sludge.</title>
        <authorList>
            <person name="El Houari A."/>
            <person name="Mcdonald J."/>
        </authorList>
    </citation>
    <scope>NUCLEOTIDE SEQUENCE [LARGE SCALE GENOMIC DNA]</scope>
    <source>
        <strain evidence="4">m25</strain>
    </source>
</reference>
<dbReference type="Pfam" id="PF00561">
    <property type="entry name" value="Abhydrolase_1"/>
    <property type="match status" value="1"/>
</dbReference>
<evidence type="ECO:0000256" key="1">
    <source>
        <dbReference type="SAM" id="Phobius"/>
    </source>
</evidence>
<dbReference type="PANTHER" id="PTHR12277:SF81">
    <property type="entry name" value="PROTEIN ABHD13"/>
    <property type="match status" value="1"/>
</dbReference>
<dbReference type="InterPro" id="IPR029058">
    <property type="entry name" value="AB_hydrolase_fold"/>
</dbReference>
<keyword evidence="1" id="KW-0812">Transmembrane</keyword>
<dbReference type="GO" id="GO:0016787">
    <property type="term" value="F:hydrolase activity"/>
    <property type="evidence" value="ECO:0007669"/>
    <property type="project" value="UniProtKB-KW"/>
</dbReference>
<proteinExistence type="predicted"/>
<dbReference type="PANTHER" id="PTHR12277">
    <property type="entry name" value="ALPHA/BETA HYDROLASE DOMAIN-CONTAINING PROTEIN"/>
    <property type="match status" value="1"/>
</dbReference>
<comment type="caution">
    <text evidence="3">The sequence shown here is derived from an EMBL/GenBank/DDBJ whole genome shotgun (WGS) entry which is preliminary data.</text>
</comment>
<organism evidence="3 4">
    <name type="scientific">Lutispora saccharofermentans</name>
    <dbReference type="NCBI Taxonomy" id="3024236"/>
    <lineage>
        <taxon>Bacteria</taxon>
        <taxon>Bacillati</taxon>
        <taxon>Bacillota</taxon>
        <taxon>Clostridia</taxon>
        <taxon>Lutisporales</taxon>
        <taxon>Lutisporaceae</taxon>
        <taxon>Lutispora</taxon>
    </lineage>
</organism>
<dbReference type="SUPFAM" id="SSF53474">
    <property type="entry name" value="alpha/beta-Hydrolases"/>
    <property type="match status" value="1"/>
</dbReference>
<dbReference type="Proteomes" id="UP001651880">
    <property type="component" value="Unassembled WGS sequence"/>
</dbReference>
<dbReference type="InterPro" id="IPR000073">
    <property type="entry name" value="AB_hydrolase_1"/>
</dbReference>
<dbReference type="EMBL" id="JAJEKE010000018">
    <property type="protein sequence ID" value="MCQ1531135.1"/>
    <property type="molecule type" value="Genomic_DNA"/>
</dbReference>